<gene>
    <name evidence="13" type="ORF">AAFF_G00358330</name>
</gene>
<evidence type="ECO:0000256" key="4">
    <source>
        <dbReference type="ARBA" id="ARBA00022692"/>
    </source>
</evidence>
<name>A0AAD7T8Y4_9TELE</name>
<keyword evidence="9 11" id="KW-0472">Membrane</keyword>
<feature type="transmembrane region" description="Helical" evidence="11">
    <location>
        <begin position="477"/>
        <end position="497"/>
    </location>
</feature>
<dbReference type="InterPro" id="IPR036259">
    <property type="entry name" value="MFS_trans_sf"/>
</dbReference>
<dbReference type="GO" id="GO:0006811">
    <property type="term" value="P:monoatomic ion transport"/>
    <property type="evidence" value="ECO:0007669"/>
    <property type="project" value="UniProtKB-KW"/>
</dbReference>
<feature type="transmembrane region" description="Helical" evidence="11">
    <location>
        <begin position="155"/>
        <end position="176"/>
    </location>
</feature>
<feature type="transmembrane region" description="Helical" evidence="11">
    <location>
        <begin position="331"/>
        <end position="348"/>
    </location>
</feature>
<feature type="domain" description="Major facilitator superfamily (MFS) profile" evidence="12">
    <location>
        <begin position="88"/>
        <end position="502"/>
    </location>
</feature>
<evidence type="ECO:0000256" key="1">
    <source>
        <dbReference type="ARBA" id="ARBA00004127"/>
    </source>
</evidence>
<evidence type="ECO:0000313" key="14">
    <source>
        <dbReference type="Proteomes" id="UP001221898"/>
    </source>
</evidence>
<feature type="transmembrane region" description="Helical" evidence="11">
    <location>
        <begin position="214"/>
        <end position="237"/>
    </location>
</feature>
<protein>
    <recommendedName>
        <fullName evidence="12">Major facilitator superfamily (MFS) profile domain-containing protein</fullName>
    </recommendedName>
</protein>
<feature type="transmembrane region" description="Helical" evidence="11">
    <location>
        <begin position="414"/>
        <end position="436"/>
    </location>
</feature>
<dbReference type="EMBL" id="JAINUG010000006">
    <property type="protein sequence ID" value="KAJ8416545.1"/>
    <property type="molecule type" value="Genomic_DNA"/>
</dbReference>
<evidence type="ECO:0000256" key="9">
    <source>
        <dbReference type="ARBA" id="ARBA00023136"/>
    </source>
</evidence>
<keyword evidence="3" id="KW-0813">Transport</keyword>
<dbReference type="GO" id="GO:0005524">
    <property type="term" value="F:ATP binding"/>
    <property type="evidence" value="ECO:0007669"/>
    <property type="project" value="UniProtKB-KW"/>
</dbReference>
<feature type="transmembrane region" description="Helical" evidence="11">
    <location>
        <begin position="448"/>
        <end position="471"/>
    </location>
</feature>
<keyword evidence="10" id="KW-0325">Glycoprotein</keyword>
<proteinExistence type="inferred from homology"/>
<evidence type="ECO:0000256" key="8">
    <source>
        <dbReference type="ARBA" id="ARBA00023065"/>
    </source>
</evidence>
<evidence type="ECO:0000256" key="10">
    <source>
        <dbReference type="ARBA" id="ARBA00023180"/>
    </source>
</evidence>
<dbReference type="GO" id="GO:0016020">
    <property type="term" value="C:membrane"/>
    <property type="evidence" value="ECO:0007669"/>
    <property type="project" value="InterPro"/>
</dbReference>
<evidence type="ECO:0000256" key="3">
    <source>
        <dbReference type="ARBA" id="ARBA00022448"/>
    </source>
</evidence>
<evidence type="ECO:0000256" key="6">
    <source>
        <dbReference type="ARBA" id="ARBA00022840"/>
    </source>
</evidence>
<feature type="transmembrane region" description="Helical" evidence="11">
    <location>
        <begin position="389"/>
        <end position="408"/>
    </location>
</feature>
<dbReference type="PROSITE" id="PS50850">
    <property type="entry name" value="MFS"/>
    <property type="match status" value="1"/>
</dbReference>
<feature type="transmembrane region" description="Helical" evidence="11">
    <location>
        <begin position="182"/>
        <end position="202"/>
    </location>
</feature>
<comment type="caution">
    <text evidence="13">The sequence shown here is derived from an EMBL/GenBank/DDBJ whole genome shotgun (WGS) entry which is preliminary data.</text>
</comment>
<keyword evidence="6" id="KW-0067">ATP-binding</keyword>
<keyword evidence="5" id="KW-0547">Nucleotide-binding</keyword>
<evidence type="ECO:0000256" key="2">
    <source>
        <dbReference type="ARBA" id="ARBA00009203"/>
    </source>
</evidence>
<dbReference type="PANTHER" id="PTHR24064">
    <property type="entry name" value="SOLUTE CARRIER FAMILY 22 MEMBER"/>
    <property type="match status" value="1"/>
</dbReference>
<dbReference type="InterPro" id="IPR005828">
    <property type="entry name" value="MFS_sugar_transport-like"/>
</dbReference>
<dbReference type="Pfam" id="PF00083">
    <property type="entry name" value="Sugar_tr"/>
    <property type="match status" value="1"/>
</dbReference>
<evidence type="ECO:0000259" key="12">
    <source>
        <dbReference type="PROSITE" id="PS50850"/>
    </source>
</evidence>
<feature type="transmembrane region" description="Helical" evidence="11">
    <location>
        <begin position="126"/>
        <end position="148"/>
    </location>
</feature>
<dbReference type="GO" id="GO:0015651">
    <property type="term" value="F:quaternary ammonium group transmembrane transporter activity"/>
    <property type="evidence" value="ECO:0007669"/>
    <property type="project" value="UniProtKB-ARBA"/>
</dbReference>
<feature type="transmembrane region" description="Helical" evidence="11">
    <location>
        <begin position="360"/>
        <end position="382"/>
    </location>
</feature>
<evidence type="ECO:0000256" key="5">
    <source>
        <dbReference type="ARBA" id="ARBA00022741"/>
    </source>
</evidence>
<feature type="transmembrane region" description="Helical" evidence="11">
    <location>
        <begin position="21"/>
        <end position="42"/>
    </location>
</feature>
<keyword evidence="4 11" id="KW-0812">Transmembrane</keyword>
<dbReference type="FunFam" id="1.20.1250.20:FF:000070">
    <property type="entry name" value="Solute carrier family 22 member 5"/>
    <property type="match status" value="1"/>
</dbReference>
<keyword evidence="8" id="KW-0406">Ion transport</keyword>
<evidence type="ECO:0000256" key="7">
    <source>
        <dbReference type="ARBA" id="ARBA00022989"/>
    </source>
</evidence>
<dbReference type="AlphaFoldDB" id="A0AAD7T8Y4"/>
<comment type="subcellular location">
    <subcellularLocation>
        <location evidence="1">Endomembrane system</location>
        <topology evidence="1">Multi-pass membrane protein</topology>
    </subcellularLocation>
</comment>
<dbReference type="Gene3D" id="1.20.1250.20">
    <property type="entry name" value="MFS general substrate transporter like domains"/>
    <property type="match status" value="1"/>
</dbReference>
<dbReference type="SUPFAM" id="SSF103473">
    <property type="entry name" value="MFS general substrate transporter"/>
    <property type="match status" value="1"/>
</dbReference>
<feature type="transmembrane region" description="Helical" evidence="11">
    <location>
        <begin position="243"/>
        <end position="261"/>
    </location>
</feature>
<dbReference type="InterPro" id="IPR020846">
    <property type="entry name" value="MFS_dom"/>
</dbReference>
<sequence>MRDYDEITSFLGEWGPFQRTIFILLSLSTVPNGYAGMSMVFLSDTPSHHCRLPYQNRTNINEKQDLPVGERKPHLDYSSCTRYNWLNSTFSNETGACMDGWDYSTEQYVSTIVTEWNLVCDDAWKVPFSLSVYFMGVLTGSFICGHISDRFGRKIVLFITMAVQTIFSLLQVVSVSWEMFCILFFIVGVGQISNYVAAFVLGTELLGKSSRVTFSTLGVCVFYALGYAVLPLCAYFIRSWRMLLLVLSLPGFLYIPLWWLIPESPRWLLAQGRIKEAEAIVRAAAKKNGVRPPEVIFLDEDSSKFVQNGTDSRNTSYTYLDLVRTSKMRNITILNVIIWFFITISYFGLSLNTPNMNGDPYLNCLLFALIELGAYIGAWLLLKVASRRTIITSSLLTGATVLLLIHLVPQELSIISTVLAMMGKFGITAAFAVVYISATELFPTVVRGMGVGVCSMASKIGSTVSPYFAFMGTYNKALPYIVMGLLTLTVGLLSLLLPETQHIALPEDLSQVQPLNCCCCRSEPTPGQQGLQEVQCVAEEKHTSPSDAKLLSCQTAAL</sequence>
<dbReference type="GO" id="GO:0012505">
    <property type="term" value="C:endomembrane system"/>
    <property type="evidence" value="ECO:0007669"/>
    <property type="project" value="UniProtKB-SubCell"/>
</dbReference>
<keyword evidence="7 11" id="KW-1133">Transmembrane helix</keyword>
<organism evidence="13 14">
    <name type="scientific">Aldrovandia affinis</name>
    <dbReference type="NCBI Taxonomy" id="143900"/>
    <lineage>
        <taxon>Eukaryota</taxon>
        <taxon>Metazoa</taxon>
        <taxon>Chordata</taxon>
        <taxon>Craniata</taxon>
        <taxon>Vertebrata</taxon>
        <taxon>Euteleostomi</taxon>
        <taxon>Actinopterygii</taxon>
        <taxon>Neopterygii</taxon>
        <taxon>Teleostei</taxon>
        <taxon>Notacanthiformes</taxon>
        <taxon>Halosauridae</taxon>
        <taxon>Aldrovandia</taxon>
    </lineage>
</organism>
<evidence type="ECO:0000313" key="13">
    <source>
        <dbReference type="EMBL" id="KAJ8416545.1"/>
    </source>
</evidence>
<reference evidence="13" key="1">
    <citation type="journal article" date="2023" name="Science">
        <title>Genome structures resolve the early diversification of teleost fishes.</title>
        <authorList>
            <person name="Parey E."/>
            <person name="Louis A."/>
            <person name="Montfort J."/>
            <person name="Bouchez O."/>
            <person name="Roques C."/>
            <person name="Iampietro C."/>
            <person name="Lluch J."/>
            <person name="Castinel A."/>
            <person name="Donnadieu C."/>
            <person name="Desvignes T."/>
            <person name="Floi Bucao C."/>
            <person name="Jouanno E."/>
            <person name="Wen M."/>
            <person name="Mejri S."/>
            <person name="Dirks R."/>
            <person name="Jansen H."/>
            <person name="Henkel C."/>
            <person name="Chen W.J."/>
            <person name="Zahm M."/>
            <person name="Cabau C."/>
            <person name="Klopp C."/>
            <person name="Thompson A.W."/>
            <person name="Robinson-Rechavi M."/>
            <person name="Braasch I."/>
            <person name="Lecointre G."/>
            <person name="Bobe J."/>
            <person name="Postlethwait J.H."/>
            <person name="Berthelot C."/>
            <person name="Roest Crollius H."/>
            <person name="Guiguen Y."/>
        </authorList>
    </citation>
    <scope>NUCLEOTIDE SEQUENCE</scope>
    <source>
        <strain evidence="13">NC1722</strain>
    </source>
</reference>
<comment type="similarity">
    <text evidence="2">Belongs to the major facilitator (TC 2.A.1) superfamily. Organic cation transporter (TC 2.A.1.19) family.</text>
</comment>
<dbReference type="Proteomes" id="UP001221898">
    <property type="component" value="Unassembled WGS sequence"/>
</dbReference>
<keyword evidence="14" id="KW-1185">Reference proteome</keyword>
<accession>A0AAD7T8Y4</accession>
<evidence type="ECO:0000256" key="11">
    <source>
        <dbReference type="SAM" id="Phobius"/>
    </source>
</evidence>